<feature type="non-terminal residue" evidence="2">
    <location>
        <position position="1"/>
    </location>
</feature>
<sequence>MSTFEVKGKPRRFWLRRTLKPAAPNSKPSPSRENVSSQPSVSADSFITIIRATKTQLGLLAATNKSFASQYSKNSQLSLVFTSSLGAIQVLAEQLDQLLVLIESTSTGWAAVPAITNDNELAREHPQEQACTAPESFIFSATGASSGSRTYVSKQYEKDIPSESDSDSDSVFDDESDNGSDIDTYTGRADNQNSGYEYYNQLISKYEEEGPTMANRGERTDKMIAAEAAKWQQFCEVIQSDKEVKRSPYELLKRCHAPTFKSYLNWRCNNSRIKKESSIITYWKVLSMFYCNQTKNWVDGGVLFDINNWIPIGLTPLKNLDTSVKDKSGLYVADLDLMLHHHWVLDQEVLAHGRLRVQIALALILAGATSTRPSALIENLRYRDVEFHVFRPHPGGKRARIGMVVRLTKVKRTAGESRPTKYGFHEEGTLLRDPILYMQSLAFADHAFAVLDSSQDIYDLIIPQDTDRIVLPWKPEWFDRFVFREIRGRGCNTYVDVDKALQYGKARNCLIRLGRKLGYQKQLEWYDLRRGSGKKLHEALTKEEADRSMGHTGGSSTYSRFYTTDYREADFQEIVFGSEPQRDIIQLMGRLLRHGAAPRRLSEDDKKAINQD</sequence>
<proteinExistence type="predicted"/>
<feature type="compositionally biased region" description="Acidic residues" evidence="1">
    <location>
        <begin position="162"/>
        <end position="180"/>
    </location>
</feature>
<dbReference type="PANTHER" id="PTHR37535">
    <property type="entry name" value="FLUG DOMAIN PROTEIN"/>
    <property type="match status" value="1"/>
</dbReference>
<evidence type="ECO:0000313" key="2">
    <source>
        <dbReference type="EMBL" id="KAI1846437.1"/>
    </source>
</evidence>
<feature type="region of interest" description="Disordered" evidence="1">
    <location>
        <begin position="157"/>
        <end position="193"/>
    </location>
</feature>
<dbReference type="Pfam" id="PF11917">
    <property type="entry name" value="DUF3435"/>
    <property type="match status" value="1"/>
</dbReference>
<dbReference type="InterPro" id="IPR021842">
    <property type="entry name" value="DUF3435"/>
</dbReference>
<dbReference type="Proteomes" id="UP000829685">
    <property type="component" value="Unassembled WGS sequence"/>
</dbReference>
<organism evidence="2 3">
    <name type="scientific">Neoarthrinium moseri</name>
    <dbReference type="NCBI Taxonomy" id="1658444"/>
    <lineage>
        <taxon>Eukaryota</taxon>
        <taxon>Fungi</taxon>
        <taxon>Dikarya</taxon>
        <taxon>Ascomycota</taxon>
        <taxon>Pezizomycotina</taxon>
        <taxon>Sordariomycetes</taxon>
        <taxon>Xylariomycetidae</taxon>
        <taxon>Amphisphaeriales</taxon>
        <taxon>Apiosporaceae</taxon>
        <taxon>Neoarthrinium</taxon>
    </lineage>
</organism>
<gene>
    <name evidence="2" type="ORF">JX265_014038</name>
</gene>
<keyword evidence="3" id="KW-1185">Reference proteome</keyword>
<dbReference type="AlphaFoldDB" id="A0A9P9W7I7"/>
<feature type="compositionally biased region" description="Polar residues" evidence="1">
    <location>
        <begin position="181"/>
        <end position="193"/>
    </location>
</feature>
<evidence type="ECO:0000256" key="1">
    <source>
        <dbReference type="SAM" id="MobiDB-lite"/>
    </source>
</evidence>
<protein>
    <submittedName>
        <fullName evidence="2">Uncharacterized protein</fullName>
    </submittedName>
</protein>
<name>A0A9P9W7I7_9PEZI</name>
<evidence type="ECO:0000313" key="3">
    <source>
        <dbReference type="Proteomes" id="UP000829685"/>
    </source>
</evidence>
<dbReference type="EMBL" id="JAFIMR010000135">
    <property type="protein sequence ID" value="KAI1846437.1"/>
    <property type="molecule type" value="Genomic_DNA"/>
</dbReference>
<accession>A0A9P9W7I7</accession>
<dbReference type="PANTHER" id="PTHR37535:SF3">
    <property type="entry name" value="FLUG DOMAIN-CONTAINING PROTEIN"/>
    <property type="match status" value="1"/>
</dbReference>
<comment type="caution">
    <text evidence="2">The sequence shown here is derived from an EMBL/GenBank/DDBJ whole genome shotgun (WGS) entry which is preliminary data.</text>
</comment>
<feature type="region of interest" description="Disordered" evidence="1">
    <location>
        <begin position="17"/>
        <end position="38"/>
    </location>
</feature>
<reference evidence="2" key="1">
    <citation type="submission" date="2021-03" db="EMBL/GenBank/DDBJ databases">
        <title>Revisited historic fungal species revealed as producer of novel bioactive compounds through whole genome sequencing and comparative genomics.</title>
        <authorList>
            <person name="Vignolle G.A."/>
            <person name="Hochenegger N."/>
            <person name="Mach R.L."/>
            <person name="Mach-Aigner A.R."/>
            <person name="Javad Rahimi M."/>
            <person name="Salim K.A."/>
            <person name="Chan C.M."/>
            <person name="Lim L.B.L."/>
            <person name="Cai F."/>
            <person name="Druzhinina I.S."/>
            <person name="U'Ren J.M."/>
            <person name="Derntl C."/>
        </authorList>
    </citation>
    <scope>NUCLEOTIDE SEQUENCE</scope>
    <source>
        <strain evidence="2">TUCIM 5799</strain>
    </source>
</reference>
<feature type="compositionally biased region" description="Low complexity" evidence="1">
    <location>
        <begin position="20"/>
        <end position="31"/>
    </location>
</feature>